<organism evidence="2 3">
    <name type="scientific">Racocetra fulgida</name>
    <dbReference type="NCBI Taxonomy" id="60492"/>
    <lineage>
        <taxon>Eukaryota</taxon>
        <taxon>Fungi</taxon>
        <taxon>Fungi incertae sedis</taxon>
        <taxon>Mucoromycota</taxon>
        <taxon>Glomeromycotina</taxon>
        <taxon>Glomeromycetes</taxon>
        <taxon>Diversisporales</taxon>
        <taxon>Gigasporaceae</taxon>
        <taxon>Racocetra</taxon>
    </lineage>
</organism>
<comment type="caution">
    <text evidence="2">The sequence shown here is derived from an EMBL/GenBank/DDBJ whole genome shotgun (WGS) entry which is preliminary data.</text>
</comment>
<name>A0A9N9IYZ5_9GLOM</name>
<gene>
    <name evidence="2" type="ORF">RFULGI_LOCUS13953</name>
</gene>
<reference evidence="2" key="1">
    <citation type="submission" date="2021-06" db="EMBL/GenBank/DDBJ databases">
        <authorList>
            <person name="Kallberg Y."/>
            <person name="Tangrot J."/>
            <person name="Rosling A."/>
        </authorList>
    </citation>
    <scope>NUCLEOTIDE SEQUENCE</scope>
    <source>
        <strain evidence="2">IN212</strain>
    </source>
</reference>
<feature type="non-terminal residue" evidence="2">
    <location>
        <position position="59"/>
    </location>
</feature>
<accession>A0A9N9IYZ5</accession>
<evidence type="ECO:0000256" key="1">
    <source>
        <dbReference type="SAM" id="MobiDB-lite"/>
    </source>
</evidence>
<evidence type="ECO:0000313" key="3">
    <source>
        <dbReference type="Proteomes" id="UP000789396"/>
    </source>
</evidence>
<proteinExistence type="predicted"/>
<dbReference type="EMBL" id="CAJVPZ010038694">
    <property type="protein sequence ID" value="CAG8756034.1"/>
    <property type="molecule type" value="Genomic_DNA"/>
</dbReference>
<keyword evidence="3" id="KW-1185">Reference proteome</keyword>
<sequence>MVEEVEEKFRKPKEEIQRKLREVEEEERRRRLGWDGMGKGKTSSGQEIMTEFKQLRKAS</sequence>
<dbReference type="AlphaFoldDB" id="A0A9N9IYZ5"/>
<feature type="region of interest" description="Disordered" evidence="1">
    <location>
        <begin position="33"/>
        <end position="59"/>
    </location>
</feature>
<protein>
    <submittedName>
        <fullName evidence="2">15894_t:CDS:1</fullName>
    </submittedName>
</protein>
<dbReference type="Proteomes" id="UP000789396">
    <property type="component" value="Unassembled WGS sequence"/>
</dbReference>
<evidence type="ECO:0000313" key="2">
    <source>
        <dbReference type="EMBL" id="CAG8756034.1"/>
    </source>
</evidence>